<dbReference type="Pfam" id="PF08495">
    <property type="entry name" value="FIST"/>
    <property type="match status" value="1"/>
</dbReference>
<feature type="domain" description="FIST C-domain" evidence="2">
    <location>
        <begin position="208"/>
        <end position="342"/>
    </location>
</feature>
<dbReference type="Pfam" id="PF10442">
    <property type="entry name" value="FIST_C"/>
    <property type="match status" value="1"/>
</dbReference>
<proteinExistence type="predicted"/>
<evidence type="ECO:0000259" key="1">
    <source>
        <dbReference type="SMART" id="SM00897"/>
    </source>
</evidence>
<organism evidence="3">
    <name type="scientific">hydrothermal vent metagenome</name>
    <dbReference type="NCBI Taxonomy" id="652676"/>
    <lineage>
        <taxon>unclassified sequences</taxon>
        <taxon>metagenomes</taxon>
        <taxon>ecological metagenomes</taxon>
    </lineage>
</organism>
<dbReference type="AlphaFoldDB" id="A0A1W1CQH0"/>
<sequence>MKQIAVTSVSLDTIDFIPTVIIGFYRESEKTLFSAEYQTLKKRFPQADIIGCSSAGNIANELPYIESRRQFPCVYLCLEMDKEAFSVELFHQDDNIAPTLDKEKKYQVVLFSAFNSCALENILSSLPSVAGTQQIFGAVAGVDTPAAEKGEVFYNGVFYDRHILLWMIEASRYRIDGMSMHLFRPAGLPLKITSAKENKIYELNNQPALDVLESLAGELEESAIGMFAYPLFLQKEAEGHWESAPLASMIGVNRKDKSILLYRNVCHKEYVKVGIMVSQQEQLKRLRQLYSFAPADSAALLFNCVGIAKNLSMMEYLYLEDVKRHLDITFVGGHTFGEAGPSSTSKKHSDTVLHNQTMTIALISEREVS</sequence>
<reference evidence="3" key="1">
    <citation type="submission" date="2016-10" db="EMBL/GenBank/DDBJ databases">
        <authorList>
            <person name="de Groot N.N."/>
        </authorList>
    </citation>
    <scope>NUCLEOTIDE SEQUENCE</scope>
</reference>
<evidence type="ECO:0000259" key="2">
    <source>
        <dbReference type="SMART" id="SM01204"/>
    </source>
</evidence>
<dbReference type="EMBL" id="FPHL01000049">
    <property type="protein sequence ID" value="SFV68014.1"/>
    <property type="molecule type" value="Genomic_DNA"/>
</dbReference>
<dbReference type="SMART" id="SM01204">
    <property type="entry name" value="FIST_C"/>
    <property type="match status" value="1"/>
</dbReference>
<dbReference type="InterPro" id="IPR019494">
    <property type="entry name" value="FIST_C"/>
</dbReference>
<accession>A0A1W1CQH0</accession>
<dbReference type="PANTHER" id="PTHR40252">
    <property type="entry name" value="BLR0328 PROTEIN"/>
    <property type="match status" value="1"/>
</dbReference>
<feature type="domain" description="FIST" evidence="1">
    <location>
        <begin position="17"/>
        <end position="207"/>
    </location>
</feature>
<gene>
    <name evidence="3" type="ORF">MNB_SV-10-1562</name>
</gene>
<evidence type="ECO:0000313" key="3">
    <source>
        <dbReference type="EMBL" id="SFV68014.1"/>
    </source>
</evidence>
<dbReference type="InterPro" id="IPR013702">
    <property type="entry name" value="FIST_domain_N"/>
</dbReference>
<protein>
    <submittedName>
        <fullName evidence="3">Uncharacterized conserved protein</fullName>
    </submittedName>
</protein>
<dbReference type="SMART" id="SM00897">
    <property type="entry name" value="FIST"/>
    <property type="match status" value="1"/>
</dbReference>
<name>A0A1W1CQH0_9ZZZZ</name>
<dbReference type="PANTHER" id="PTHR40252:SF2">
    <property type="entry name" value="BLR0328 PROTEIN"/>
    <property type="match status" value="1"/>
</dbReference>